<accession>A0A0F8YFL7</accession>
<comment type="caution">
    <text evidence="1">The sequence shown here is derived from an EMBL/GenBank/DDBJ whole genome shotgun (WGS) entry which is preliminary data.</text>
</comment>
<name>A0A0F8YFL7_9ZZZZ</name>
<proteinExistence type="predicted"/>
<feature type="non-terminal residue" evidence="1">
    <location>
        <position position="1"/>
    </location>
</feature>
<protein>
    <submittedName>
        <fullName evidence="1">Uncharacterized protein</fullName>
    </submittedName>
</protein>
<evidence type="ECO:0000313" key="1">
    <source>
        <dbReference type="EMBL" id="KKK80202.1"/>
    </source>
</evidence>
<sequence>RTRRRLGSSALTASMAAMVRRNRSALIGLLHQVDEGVAGVCASTRGNQTPT</sequence>
<reference evidence="1" key="1">
    <citation type="journal article" date="2015" name="Nature">
        <title>Complex archaea that bridge the gap between prokaryotes and eukaryotes.</title>
        <authorList>
            <person name="Spang A."/>
            <person name="Saw J.H."/>
            <person name="Jorgensen S.L."/>
            <person name="Zaremba-Niedzwiedzka K."/>
            <person name="Martijn J."/>
            <person name="Lind A.E."/>
            <person name="van Eijk R."/>
            <person name="Schleper C."/>
            <person name="Guy L."/>
            <person name="Ettema T.J."/>
        </authorList>
    </citation>
    <scope>NUCLEOTIDE SEQUENCE</scope>
</reference>
<gene>
    <name evidence="1" type="ORF">LCGC14_2825870</name>
</gene>
<organism evidence="1">
    <name type="scientific">marine sediment metagenome</name>
    <dbReference type="NCBI Taxonomy" id="412755"/>
    <lineage>
        <taxon>unclassified sequences</taxon>
        <taxon>metagenomes</taxon>
        <taxon>ecological metagenomes</taxon>
    </lineage>
</organism>
<dbReference type="EMBL" id="LAZR01053693">
    <property type="protein sequence ID" value="KKK80202.1"/>
    <property type="molecule type" value="Genomic_DNA"/>
</dbReference>
<dbReference type="AlphaFoldDB" id="A0A0F8YFL7"/>